<dbReference type="PANTHER" id="PTHR45900">
    <property type="entry name" value="RECA"/>
    <property type="match status" value="1"/>
</dbReference>
<dbReference type="PROSITE" id="PS50162">
    <property type="entry name" value="RECA_2"/>
    <property type="match status" value="1"/>
</dbReference>
<protein>
    <recommendedName>
        <fullName evidence="6">RecA family profile 1 domain-containing protein</fullName>
    </recommendedName>
</protein>
<dbReference type="InterPro" id="IPR020588">
    <property type="entry name" value="RecA_ATP-bd"/>
</dbReference>
<evidence type="ECO:0000313" key="8">
    <source>
        <dbReference type="Proteomes" id="UP001459105"/>
    </source>
</evidence>
<dbReference type="Gene3D" id="3.30.250.10">
    <property type="entry name" value="RecA protein, C-terminal domain"/>
    <property type="match status" value="1"/>
</dbReference>
<evidence type="ECO:0000256" key="3">
    <source>
        <dbReference type="ARBA" id="ARBA00022840"/>
    </source>
</evidence>
<dbReference type="GO" id="GO:0003697">
    <property type="term" value="F:single-stranded DNA binding"/>
    <property type="evidence" value="ECO:0007669"/>
    <property type="project" value="InterPro"/>
</dbReference>
<evidence type="ECO:0000256" key="4">
    <source>
        <dbReference type="ARBA" id="ARBA00023125"/>
    </source>
</evidence>
<proteinExistence type="inferred from homology"/>
<comment type="similarity">
    <text evidence="1">Belongs to the RecA family.</text>
</comment>
<accession>A0AAX4QI35</accession>
<feature type="domain" description="RecA family profile 1" evidence="6">
    <location>
        <begin position="27"/>
        <end position="205"/>
    </location>
</feature>
<dbReference type="Pfam" id="PF00154">
    <property type="entry name" value="RecA_N"/>
    <property type="match status" value="1"/>
</dbReference>
<sequence>MKDPTPTGQIAAIIAEQFGTAPAVPERTTYLPTGIPVLDYLMLAPQGRPGGLAQGKNIELWGEQNNGKTLLCYLIAAMYQEFFPDSPVVWFDSENSFDRDFAERIGVDLDPSKLMLVPSADLEQFGSTMSALLRQKAPLRLIIVDSVANLVDAQASKDGLQGGWGEKTGVANRPRQLARVMREINHRLTAYEPAERPTLILVNQAIAAIGNTYQTHERPGGNGYKHNIQVSFIVRGTNKYPDDDKTKHPTHFEVRLQTTRSKISPSLMTDKETHIHVYFDNAIRATRTANIMRSAIALGIIKRKGAWYSLNVKRDGEVVELFKLQGEAKVFDYLLRRPRLRQRLYERIGSKMLKAANMLRERYLVEDDNELDAEHGRAEAAE</sequence>
<dbReference type="InterPro" id="IPR023400">
    <property type="entry name" value="RecA_C_sf"/>
</dbReference>
<dbReference type="GO" id="GO:0006310">
    <property type="term" value="P:DNA recombination"/>
    <property type="evidence" value="ECO:0007669"/>
    <property type="project" value="UniProtKB-KW"/>
</dbReference>
<keyword evidence="3" id="KW-0067">ATP-binding</keyword>
<dbReference type="SUPFAM" id="SSF52540">
    <property type="entry name" value="P-loop containing nucleoside triphosphate hydrolases"/>
    <property type="match status" value="1"/>
</dbReference>
<dbReference type="EMBL" id="PP438412">
    <property type="protein sequence ID" value="XAI95535.1"/>
    <property type="molecule type" value="Genomic_DNA"/>
</dbReference>
<name>A0AAX4QI35_9CAUD</name>
<keyword evidence="2" id="KW-0547">Nucleotide-binding</keyword>
<dbReference type="GO" id="GO:0140664">
    <property type="term" value="F:ATP-dependent DNA damage sensor activity"/>
    <property type="evidence" value="ECO:0007669"/>
    <property type="project" value="InterPro"/>
</dbReference>
<evidence type="ECO:0000256" key="5">
    <source>
        <dbReference type="ARBA" id="ARBA00023172"/>
    </source>
</evidence>
<dbReference type="Proteomes" id="UP001459105">
    <property type="component" value="Segment"/>
</dbReference>
<dbReference type="InterPro" id="IPR027417">
    <property type="entry name" value="P-loop_NTPase"/>
</dbReference>
<evidence type="ECO:0000256" key="1">
    <source>
        <dbReference type="ARBA" id="ARBA00009391"/>
    </source>
</evidence>
<dbReference type="GO" id="GO:0006281">
    <property type="term" value="P:DNA repair"/>
    <property type="evidence" value="ECO:0007669"/>
    <property type="project" value="InterPro"/>
</dbReference>
<dbReference type="PANTHER" id="PTHR45900:SF1">
    <property type="entry name" value="MITOCHONDRIAL DNA REPAIR PROTEIN RECA HOMOLOG-RELATED"/>
    <property type="match status" value="1"/>
</dbReference>
<organism evidence="7 8">
    <name type="scientific">Microcystis phage Mvi-JY20</name>
    <dbReference type="NCBI Taxonomy" id="3128146"/>
    <lineage>
        <taxon>Viruses</taxon>
        <taxon>Duplodnaviria</taxon>
        <taxon>Heunggongvirae</taxon>
        <taxon>Uroviricota</taxon>
        <taxon>Caudoviricetes</taxon>
    </lineage>
</organism>
<dbReference type="GO" id="GO:0005524">
    <property type="term" value="F:ATP binding"/>
    <property type="evidence" value="ECO:0007669"/>
    <property type="project" value="UniProtKB-KW"/>
</dbReference>
<keyword evidence="4" id="KW-0238">DNA-binding</keyword>
<dbReference type="InterPro" id="IPR049428">
    <property type="entry name" value="RecA-like_N"/>
</dbReference>
<dbReference type="SUPFAM" id="SSF54752">
    <property type="entry name" value="RecA protein, C-terminal domain"/>
    <property type="match status" value="1"/>
</dbReference>
<evidence type="ECO:0000313" key="7">
    <source>
        <dbReference type="EMBL" id="XAI95535.1"/>
    </source>
</evidence>
<evidence type="ECO:0000259" key="6">
    <source>
        <dbReference type="PROSITE" id="PS50162"/>
    </source>
</evidence>
<evidence type="ECO:0000256" key="2">
    <source>
        <dbReference type="ARBA" id="ARBA00022741"/>
    </source>
</evidence>
<keyword evidence="5" id="KW-0233">DNA recombination</keyword>
<dbReference type="Gene3D" id="3.40.50.300">
    <property type="entry name" value="P-loop containing nucleotide triphosphate hydrolases"/>
    <property type="match status" value="1"/>
</dbReference>
<dbReference type="InterPro" id="IPR013765">
    <property type="entry name" value="DNA_recomb/repair_RecA"/>
</dbReference>
<reference evidence="7" key="1">
    <citation type="submission" date="2024-03" db="EMBL/GenBank/DDBJ databases">
        <authorList>
            <person name="Lin W."/>
            <person name="Li D."/>
            <person name="Tong Y."/>
        </authorList>
    </citation>
    <scope>NUCLEOTIDE SEQUENCE</scope>
</reference>